<keyword evidence="6" id="KW-0723">Serine/threonine-protein kinase</keyword>
<comment type="caution">
    <text evidence="20">The sequence shown here is derived from an EMBL/GenBank/DDBJ whole genome shotgun (WGS) entry which is preliminary data.</text>
</comment>
<dbReference type="GO" id="GO:0005829">
    <property type="term" value="C:cytosol"/>
    <property type="evidence" value="ECO:0007669"/>
    <property type="project" value="UniProtKB-SubCell"/>
</dbReference>
<evidence type="ECO:0000256" key="18">
    <source>
        <dbReference type="ARBA" id="ARBA00048679"/>
    </source>
</evidence>
<dbReference type="GO" id="GO:0090141">
    <property type="term" value="P:positive regulation of mitochondrial fission"/>
    <property type="evidence" value="ECO:0007669"/>
    <property type="project" value="TreeGrafter"/>
</dbReference>
<dbReference type="SUPFAM" id="SSF56112">
    <property type="entry name" value="Protein kinase-like (PK-like)"/>
    <property type="match status" value="1"/>
</dbReference>
<dbReference type="Proteomes" id="UP001152320">
    <property type="component" value="Chromosome 21"/>
</dbReference>
<gene>
    <name evidence="20" type="ORF">HOLleu_38540</name>
</gene>
<dbReference type="GO" id="GO:0046872">
    <property type="term" value="F:metal ion binding"/>
    <property type="evidence" value="ECO:0007669"/>
    <property type="project" value="UniProtKB-KW"/>
</dbReference>
<evidence type="ECO:0000256" key="7">
    <source>
        <dbReference type="ARBA" id="ARBA00022679"/>
    </source>
</evidence>
<accession>A0A9Q0YEH7</accession>
<keyword evidence="11" id="KW-1000">Mitochondrion outer membrane</keyword>
<dbReference type="OrthoDB" id="1405469at2759"/>
<comment type="catalytic activity">
    <reaction evidence="17">
        <text>L-threonyl-[protein] + ATP = O-phospho-L-threonyl-[protein] + ADP + H(+)</text>
        <dbReference type="Rhea" id="RHEA:46608"/>
        <dbReference type="Rhea" id="RHEA-COMP:11060"/>
        <dbReference type="Rhea" id="RHEA-COMP:11605"/>
        <dbReference type="ChEBI" id="CHEBI:15378"/>
        <dbReference type="ChEBI" id="CHEBI:30013"/>
        <dbReference type="ChEBI" id="CHEBI:30616"/>
        <dbReference type="ChEBI" id="CHEBI:61977"/>
        <dbReference type="ChEBI" id="CHEBI:456216"/>
        <dbReference type="EC" id="2.7.11.1"/>
    </reaction>
</comment>
<dbReference type="Pfam" id="PF00069">
    <property type="entry name" value="Pkinase"/>
    <property type="match status" value="1"/>
</dbReference>
<dbReference type="AlphaFoldDB" id="A0A9Q0YEH7"/>
<reference evidence="20" key="1">
    <citation type="submission" date="2021-10" db="EMBL/GenBank/DDBJ databases">
        <title>Tropical sea cucumber genome reveals ecological adaptation and Cuvierian tubules defense mechanism.</title>
        <authorList>
            <person name="Chen T."/>
        </authorList>
    </citation>
    <scope>NUCLEOTIDE SEQUENCE</scope>
    <source>
        <strain evidence="20">Nanhai2018</strain>
        <tissue evidence="20">Muscle</tissue>
    </source>
</reference>
<keyword evidence="15" id="KW-0809">Transit peptide</keyword>
<dbReference type="GO" id="GO:0005741">
    <property type="term" value="C:mitochondrial outer membrane"/>
    <property type="evidence" value="ECO:0007669"/>
    <property type="project" value="UniProtKB-SubCell"/>
</dbReference>
<evidence type="ECO:0000256" key="4">
    <source>
        <dbReference type="ARBA" id="ARBA00004572"/>
    </source>
</evidence>
<sequence length="689" mass="78266">MNVTFRKVLGGGVKVLRQTLWKEAVRVKEPSNVRRVLQNQTFSEQLSISPAVHYWKSFLSKPPSLGRVNCVWETLSVRLRKEAVDRLFSPFSRGARQGAHRIGRTYVPYLAFGFVGLVLTENDETSSSLRSLRDAGSFEKCCSSIRKDKQTELNFKRDGEEDIIYPKHLQGYDIKDKLIAKGSYGAIYPARISQSPTADLSVCTPGEIRSSAITEERKSSDLENVSESRSEDSCESKEWEFISQEEMQTNFYTVNEEWTVVEKAAVSENSLPLSQADITLSKAPLQKEPEGMTNVSKRKKKLKLSQFQGEFNLALKIIFNDKIRSDSSAIETAFEKEKILLSDKLHPRGRIKHVRSHPNIVRVHQAFVGDNISSLLSEAKQMFPFALPRNQFDEGRGRSMFMYLVMRRYEMTLHQYVKTHGCSDEGMAELMLCQLLEGVAYLNSLNIAHRDLKSNNILVEVDCCGVPRLVITDFGCCLAGGESLKVPWYAPSSVCGNTALAAPEIKAVIYNRWVYTGLDYSKSDGWALGALGYEICGMENPFYRRGVDSATYDEKSLPCFPNFVSPEFEFVILGLLKKDAKERLTCVEAADMLHLLLWKKDYWMKGPVNLRKLSYLKQRLHGWLHEVANPVDGTALEEISPVRTELQVTFLSRVNGERLLKAATQLILFSWQRWLQEKVTNMGFKINEF</sequence>
<evidence type="ECO:0000256" key="10">
    <source>
        <dbReference type="ARBA" id="ARBA00022777"/>
    </source>
</evidence>
<keyword evidence="12" id="KW-0999">Mitochondrion inner membrane</keyword>
<dbReference type="InterPro" id="IPR008271">
    <property type="entry name" value="Ser/Thr_kinase_AS"/>
</dbReference>
<dbReference type="PANTHER" id="PTHR22972">
    <property type="entry name" value="SERINE/THREONINE PROTEIN KINASE"/>
    <property type="match status" value="1"/>
</dbReference>
<feature type="domain" description="Protein kinase" evidence="19">
    <location>
        <begin position="282"/>
        <end position="597"/>
    </location>
</feature>
<name>A0A9Q0YEH7_HOLLE</name>
<dbReference type="InterPro" id="IPR051511">
    <property type="entry name" value="MitoQC_Scaffold_Kinases"/>
</dbReference>
<evidence type="ECO:0000256" key="11">
    <source>
        <dbReference type="ARBA" id="ARBA00022787"/>
    </source>
</evidence>
<keyword evidence="10 20" id="KW-0418">Kinase</keyword>
<keyword evidence="21" id="KW-1185">Reference proteome</keyword>
<dbReference type="GO" id="GO:0042981">
    <property type="term" value="P:regulation of apoptotic process"/>
    <property type="evidence" value="ECO:0007669"/>
    <property type="project" value="TreeGrafter"/>
</dbReference>
<evidence type="ECO:0000313" key="20">
    <source>
        <dbReference type="EMBL" id="KAJ8021367.1"/>
    </source>
</evidence>
<comment type="catalytic activity">
    <reaction evidence="18">
        <text>L-seryl-[protein] + ATP = O-phospho-L-seryl-[protein] + ADP + H(+)</text>
        <dbReference type="Rhea" id="RHEA:17989"/>
        <dbReference type="Rhea" id="RHEA-COMP:9863"/>
        <dbReference type="Rhea" id="RHEA-COMP:11604"/>
        <dbReference type="ChEBI" id="CHEBI:15378"/>
        <dbReference type="ChEBI" id="CHEBI:29999"/>
        <dbReference type="ChEBI" id="CHEBI:30616"/>
        <dbReference type="ChEBI" id="CHEBI:83421"/>
        <dbReference type="ChEBI" id="CHEBI:456216"/>
        <dbReference type="EC" id="2.7.11.1"/>
    </reaction>
</comment>
<keyword evidence="8" id="KW-0479">Metal-binding</keyword>
<keyword evidence="13" id="KW-0067">ATP-binding</keyword>
<dbReference type="SMART" id="SM00220">
    <property type="entry name" value="S_TKc"/>
    <property type="match status" value="1"/>
</dbReference>
<dbReference type="InterPro" id="IPR011009">
    <property type="entry name" value="Kinase-like_dom_sf"/>
</dbReference>
<proteinExistence type="predicted"/>
<evidence type="ECO:0000259" key="19">
    <source>
        <dbReference type="PROSITE" id="PS50011"/>
    </source>
</evidence>
<evidence type="ECO:0000256" key="12">
    <source>
        <dbReference type="ARBA" id="ARBA00022792"/>
    </source>
</evidence>
<keyword evidence="9" id="KW-0547">Nucleotide-binding</keyword>
<keyword evidence="12" id="KW-0472">Membrane</keyword>
<evidence type="ECO:0000256" key="6">
    <source>
        <dbReference type="ARBA" id="ARBA00022527"/>
    </source>
</evidence>
<dbReference type="PROSITE" id="PS00108">
    <property type="entry name" value="PROTEIN_KINASE_ST"/>
    <property type="match status" value="1"/>
</dbReference>
<dbReference type="EMBL" id="JAIZAY010000021">
    <property type="protein sequence ID" value="KAJ8021367.1"/>
    <property type="molecule type" value="Genomic_DNA"/>
</dbReference>
<dbReference type="EC" id="2.7.11.1" evidence="5"/>
<keyword evidence="7" id="KW-0808">Transferase</keyword>
<dbReference type="GO" id="GO:0004674">
    <property type="term" value="F:protein serine/threonine kinase activity"/>
    <property type="evidence" value="ECO:0007669"/>
    <property type="project" value="UniProtKB-KW"/>
</dbReference>
<dbReference type="GO" id="GO:0000422">
    <property type="term" value="P:autophagy of mitochondrion"/>
    <property type="evidence" value="ECO:0007669"/>
    <property type="project" value="TreeGrafter"/>
</dbReference>
<comment type="cofactor">
    <cofactor evidence="1">
        <name>Mg(2+)</name>
        <dbReference type="ChEBI" id="CHEBI:18420"/>
    </cofactor>
</comment>
<dbReference type="PANTHER" id="PTHR22972:SF7">
    <property type="entry name" value="SERINE_THREONINE-PROTEIN KINASE PINK1, MITOCHONDRIAL"/>
    <property type="match status" value="1"/>
</dbReference>
<dbReference type="GO" id="GO:0005743">
    <property type="term" value="C:mitochondrial inner membrane"/>
    <property type="evidence" value="ECO:0007669"/>
    <property type="project" value="UniProtKB-SubCell"/>
</dbReference>
<dbReference type="PROSITE" id="PS50011">
    <property type="entry name" value="PROTEIN_KINASE_DOM"/>
    <property type="match status" value="1"/>
</dbReference>
<evidence type="ECO:0000256" key="16">
    <source>
        <dbReference type="ARBA" id="ARBA00023128"/>
    </source>
</evidence>
<evidence type="ECO:0000256" key="14">
    <source>
        <dbReference type="ARBA" id="ARBA00022842"/>
    </source>
</evidence>
<evidence type="ECO:0000256" key="13">
    <source>
        <dbReference type="ARBA" id="ARBA00022840"/>
    </source>
</evidence>
<evidence type="ECO:0000256" key="15">
    <source>
        <dbReference type="ARBA" id="ARBA00022946"/>
    </source>
</evidence>
<evidence type="ECO:0000256" key="9">
    <source>
        <dbReference type="ARBA" id="ARBA00022741"/>
    </source>
</evidence>
<dbReference type="Gene3D" id="1.10.510.10">
    <property type="entry name" value="Transferase(Phosphotransferase) domain 1"/>
    <property type="match status" value="1"/>
</dbReference>
<evidence type="ECO:0000256" key="2">
    <source>
        <dbReference type="ARBA" id="ARBA00004434"/>
    </source>
</evidence>
<organism evidence="20 21">
    <name type="scientific">Holothuria leucospilota</name>
    <name type="common">Black long sea cucumber</name>
    <name type="synonym">Mertensiothuria leucospilota</name>
    <dbReference type="NCBI Taxonomy" id="206669"/>
    <lineage>
        <taxon>Eukaryota</taxon>
        <taxon>Metazoa</taxon>
        <taxon>Echinodermata</taxon>
        <taxon>Eleutherozoa</taxon>
        <taxon>Echinozoa</taxon>
        <taxon>Holothuroidea</taxon>
        <taxon>Aspidochirotacea</taxon>
        <taxon>Aspidochirotida</taxon>
        <taxon>Holothuriidae</taxon>
        <taxon>Holothuria</taxon>
    </lineage>
</organism>
<dbReference type="InterPro" id="IPR000719">
    <property type="entry name" value="Prot_kinase_dom"/>
</dbReference>
<dbReference type="GO" id="GO:0005524">
    <property type="term" value="F:ATP binding"/>
    <property type="evidence" value="ECO:0007669"/>
    <property type="project" value="UniProtKB-KW"/>
</dbReference>
<evidence type="ECO:0000256" key="3">
    <source>
        <dbReference type="ARBA" id="ARBA00004514"/>
    </source>
</evidence>
<keyword evidence="16" id="KW-0496">Mitochondrion</keyword>
<evidence type="ECO:0000256" key="1">
    <source>
        <dbReference type="ARBA" id="ARBA00001946"/>
    </source>
</evidence>
<evidence type="ECO:0000256" key="17">
    <source>
        <dbReference type="ARBA" id="ARBA00047899"/>
    </source>
</evidence>
<evidence type="ECO:0000256" key="5">
    <source>
        <dbReference type="ARBA" id="ARBA00012513"/>
    </source>
</evidence>
<protein>
    <recommendedName>
        <fullName evidence="5">non-specific serine/threonine protein kinase</fullName>
        <ecNumber evidence="5">2.7.11.1</ecNumber>
    </recommendedName>
</protein>
<comment type="subcellular location">
    <subcellularLocation>
        <location evidence="3">Cytoplasm</location>
        <location evidence="3">Cytosol</location>
    </subcellularLocation>
    <subcellularLocation>
        <location evidence="2">Mitochondrion inner membrane</location>
        <topology evidence="2">Single-pass membrane protein</topology>
    </subcellularLocation>
    <subcellularLocation>
        <location evidence="4">Mitochondrion outer membrane</location>
        <topology evidence="4">Single-pass membrane protein</topology>
    </subcellularLocation>
</comment>
<evidence type="ECO:0000256" key="8">
    <source>
        <dbReference type="ARBA" id="ARBA00022723"/>
    </source>
</evidence>
<keyword evidence="14" id="KW-0460">Magnesium</keyword>
<evidence type="ECO:0000313" key="21">
    <source>
        <dbReference type="Proteomes" id="UP001152320"/>
    </source>
</evidence>